<evidence type="ECO:0000256" key="2">
    <source>
        <dbReference type="ARBA" id="ARBA00023002"/>
    </source>
</evidence>
<evidence type="ECO:0000313" key="4">
    <source>
        <dbReference type="Proteomes" id="UP000815677"/>
    </source>
</evidence>
<protein>
    <submittedName>
        <fullName evidence="3">NAD(P)-binding protein</fullName>
    </submittedName>
</protein>
<dbReference type="Pfam" id="PF00106">
    <property type="entry name" value="adh_short"/>
    <property type="match status" value="1"/>
</dbReference>
<keyword evidence="2" id="KW-0560">Oxidoreductase</keyword>
<dbReference type="InterPro" id="IPR036291">
    <property type="entry name" value="NAD(P)-bd_dom_sf"/>
</dbReference>
<dbReference type="PANTHER" id="PTHR24320:SF283">
    <property type="entry name" value="RETINOL DEHYDROGENASE 11"/>
    <property type="match status" value="1"/>
</dbReference>
<dbReference type="Proteomes" id="UP000815677">
    <property type="component" value="Unassembled WGS sequence"/>
</dbReference>
<organism evidence="3 4">
    <name type="scientific">Mycena chlorophos</name>
    <name type="common">Agaric fungus</name>
    <name type="synonym">Agaricus chlorophos</name>
    <dbReference type="NCBI Taxonomy" id="658473"/>
    <lineage>
        <taxon>Eukaryota</taxon>
        <taxon>Fungi</taxon>
        <taxon>Dikarya</taxon>
        <taxon>Basidiomycota</taxon>
        <taxon>Agaricomycotina</taxon>
        <taxon>Agaricomycetes</taxon>
        <taxon>Agaricomycetidae</taxon>
        <taxon>Agaricales</taxon>
        <taxon>Marasmiineae</taxon>
        <taxon>Mycenaceae</taxon>
        <taxon>Mycena</taxon>
    </lineage>
</organism>
<evidence type="ECO:0000313" key="3">
    <source>
        <dbReference type="EMBL" id="GAT56098.1"/>
    </source>
</evidence>
<accession>A0ABQ0LYE5</accession>
<name>A0ABQ0LYE5_MYCCL</name>
<gene>
    <name evidence="3" type="ORF">MCHLO_12794</name>
</gene>
<dbReference type="PANTHER" id="PTHR24320">
    <property type="entry name" value="RETINOL DEHYDROGENASE"/>
    <property type="match status" value="1"/>
</dbReference>
<dbReference type="Gene3D" id="3.40.50.720">
    <property type="entry name" value="NAD(P)-binding Rossmann-like Domain"/>
    <property type="match status" value="1"/>
</dbReference>
<dbReference type="InterPro" id="IPR002347">
    <property type="entry name" value="SDR_fam"/>
</dbReference>
<proteinExistence type="inferred from homology"/>
<comment type="similarity">
    <text evidence="1">Belongs to the short-chain dehydrogenases/reductases (SDR) family.</text>
</comment>
<reference evidence="3" key="1">
    <citation type="submission" date="2014-09" db="EMBL/GenBank/DDBJ databases">
        <title>Genome sequence of the luminous mushroom Mycena chlorophos for searching fungal bioluminescence genes.</title>
        <authorList>
            <person name="Tanaka Y."/>
            <person name="Kasuga D."/>
            <person name="Oba Y."/>
            <person name="Hase S."/>
            <person name="Sato K."/>
            <person name="Oba Y."/>
            <person name="Sakakibara Y."/>
        </authorList>
    </citation>
    <scope>NUCLEOTIDE SEQUENCE</scope>
</reference>
<dbReference type="SUPFAM" id="SSF51735">
    <property type="entry name" value="NAD(P)-binding Rossmann-fold domains"/>
    <property type="match status" value="1"/>
</dbReference>
<evidence type="ECO:0000256" key="1">
    <source>
        <dbReference type="ARBA" id="ARBA00006484"/>
    </source>
</evidence>
<keyword evidence="4" id="KW-1185">Reference proteome</keyword>
<sequence>MSNTPSFEFASTSEEVASAFASEIKGKNVLITGTSINSLGFEAARVCAKYGANLVIITGQNENRLKLAHEALQKEVSHGNFRPLRLDLSLFSATRAAAEVVNAYPEHIDLLLNNAASNICPFELTADGLERQLQTDHVGPFLFTALVFPKLLASPLPHPRVVWTASGAHGWCDGVDLAELEKPNEATYTAMRAYAQSKTANILTAREFARREQRVTTLSLSPGAVATNFVTNQTARATLTASNIVDDDGQPNLSSLPWKTMQQGVSTIIVAAFDPSLTDKSGSYLRDCVVDNTALAPHAIDDVHAGKLWALTERLVGVKFL</sequence>
<dbReference type="EMBL" id="DF849243">
    <property type="protein sequence ID" value="GAT56098.1"/>
    <property type="molecule type" value="Genomic_DNA"/>
</dbReference>